<gene>
    <name evidence="4" type="ORF">BGZ99_003586</name>
</gene>
<accession>A0A9P6RJW5</accession>
<organism evidence="4 5">
    <name type="scientific">Dissophora globulifera</name>
    <dbReference type="NCBI Taxonomy" id="979702"/>
    <lineage>
        <taxon>Eukaryota</taxon>
        <taxon>Fungi</taxon>
        <taxon>Fungi incertae sedis</taxon>
        <taxon>Mucoromycota</taxon>
        <taxon>Mortierellomycotina</taxon>
        <taxon>Mortierellomycetes</taxon>
        <taxon>Mortierellales</taxon>
        <taxon>Mortierellaceae</taxon>
        <taxon>Dissophora</taxon>
    </lineage>
</organism>
<evidence type="ECO:0000313" key="4">
    <source>
        <dbReference type="EMBL" id="KAG0321954.1"/>
    </source>
</evidence>
<dbReference type="PANTHER" id="PTHR11559">
    <property type="entry name" value="CARBOXYLESTERASE"/>
    <property type="match status" value="1"/>
</dbReference>
<evidence type="ECO:0000313" key="5">
    <source>
        <dbReference type="Proteomes" id="UP000738325"/>
    </source>
</evidence>
<dbReference type="InterPro" id="IPR029058">
    <property type="entry name" value="AB_hydrolase_fold"/>
</dbReference>
<keyword evidence="5" id="KW-1185">Reference proteome</keyword>
<proteinExistence type="inferred from homology"/>
<dbReference type="OrthoDB" id="408631at2759"/>
<sequence>MTISLSCIVASAALLLGAVDTLASFAPNVAKEKSLLKLYAPLANDIDGAHLLIKGQAQTYPIIKNAFLFLSKPRDYYEGMDACLSMGDGGYVFIAGSRGATELVELLNSNAPANAEVQGFDQYWVFNDIFCDLSHQIKVNASVGQIQGWRDQNAFRFLGIPYAEPPTGERRFAKPVSKAPFNTGVWDATEYGHICPQMPLLPNRHQRSKFLDILLSRLENTATENEDCLYLNVYTPSLKSTKQPGLPVIVFIHGGGYTSFSGSTVLFEPGHMVARGGVVVVTFNYRLGFLGWFENTDAWSRTSVPGNQAIHDIILALQWVKNNIASFGGDPNRVTVMGESVGAVSIRALLSAPSTWDLYQNVIVESDPITLPFKPAAMATQETNYFMEALGCEPNNLSCARAARTEEISKAQLPAFDRALADNRWTTFGLVYRPVIDGDLIAADFTELVKQGRHNTKANILWGTMRDEAGLYASPLWNDPVPCDNASMALQELFEKHRIPTIMDSGFFQLDPTQLDSFRATATRFSTEYFWLCPLRYLSRQASKHKPTFNFRFNRGRDIPLVNDPFCGTEADRVCHSLGLQPSLGSGDAVPGYVQNGDDALFARQVIDRFTSFAKTGNPNPQPGQVGFEASNPDVTSVKWEPYNSSSSSSSSSSSAYSPILELNLQSKMSYNAEFDVCDWMDRDFHYGFQVHDPAKYVSSADM</sequence>
<evidence type="ECO:0000256" key="1">
    <source>
        <dbReference type="ARBA" id="ARBA00010515"/>
    </source>
</evidence>
<evidence type="ECO:0000256" key="2">
    <source>
        <dbReference type="SAM" id="SignalP"/>
    </source>
</evidence>
<comment type="caution">
    <text evidence="4">The sequence shown here is derived from an EMBL/GenBank/DDBJ whole genome shotgun (WGS) entry which is preliminary data.</text>
</comment>
<dbReference type="InterPro" id="IPR002018">
    <property type="entry name" value="CarbesteraseB"/>
</dbReference>
<dbReference type="InterPro" id="IPR019819">
    <property type="entry name" value="Carboxylesterase_B_CS"/>
</dbReference>
<dbReference type="Proteomes" id="UP000738325">
    <property type="component" value="Unassembled WGS sequence"/>
</dbReference>
<reference evidence="4" key="1">
    <citation type="journal article" date="2020" name="Fungal Divers.">
        <title>Resolving the Mortierellaceae phylogeny through synthesis of multi-gene phylogenetics and phylogenomics.</title>
        <authorList>
            <person name="Vandepol N."/>
            <person name="Liber J."/>
            <person name="Desiro A."/>
            <person name="Na H."/>
            <person name="Kennedy M."/>
            <person name="Barry K."/>
            <person name="Grigoriev I.V."/>
            <person name="Miller A.N."/>
            <person name="O'Donnell K."/>
            <person name="Stajich J.E."/>
            <person name="Bonito G."/>
        </authorList>
    </citation>
    <scope>NUCLEOTIDE SEQUENCE</scope>
    <source>
        <strain evidence="4">REB-010B</strain>
    </source>
</reference>
<dbReference type="PROSITE" id="PS01173">
    <property type="entry name" value="LIPASE_GDXG_HIS"/>
    <property type="match status" value="1"/>
</dbReference>
<dbReference type="SUPFAM" id="SSF53474">
    <property type="entry name" value="alpha/beta-Hydrolases"/>
    <property type="match status" value="1"/>
</dbReference>
<dbReference type="AlphaFoldDB" id="A0A9P6RJW5"/>
<dbReference type="EMBL" id="JAAAIP010000225">
    <property type="protein sequence ID" value="KAG0321954.1"/>
    <property type="molecule type" value="Genomic_DNA"/>
</dbReference>
<feature type="domain" description="Carboxylesterase type B" evidence="3">
    <location>
        <begin position="138"/>
        <end position="648"/>
    </location>
</feature>
<keyword evidence="2" id="KW-0732">Signal</keyword>
<feature type="chain" id="PRO_5040230263" description="Carboxylesterase type B domain-containing protein" evidence="2">
    <location>
        <begin position="24"/>
        <end position="703"/>
    </location>
</feature>
<protein>
    <recommendedName>
        <fullName evidence="3">Carboxylesterase type B domain-containing protein</fullName>
    </recommendedName>
</protein>
<dbReference type="PROSITE" id="PS00941">
    <property type="entry name" value="CARBOXYLESTERASE_B_2"/>
    <property type="match status" value="1"/>
</dbReference>
<dbReference type="Gene3D" id="3.40.50.1820">
    <property type="entry name" value="alpha/beta hydrolase"/>
    <property type="match status" value="1"/>
</dbReference>
<dbReference type="InterPro" id="IPR002168">
    <property type="entry name" value="Lipase_GDXG_HIS_AS"/>
</dbReference>
<comment type="similarity">
    <text evidence="1">Belongs to the 'GDXG' lipolytic enzyme family.</text>
</comment>
<dbReference type="InterPro" id="IPR050309">
    <property type="entry name" value="Type-B_Carboxylest/Lipase"/>
</dbReference>
<feature type="signal peptide" evidence="2">
    <location>
        <begin position="1"/>
        <end position="23"/>
    </location>
</feature>
<name>A0A9P6RJW5_9FUNG</name>
<evidence type="ECO:0000259" key="3">
    <source>
        <dbReference type="Pfam" id="PF00135"/>
    </source>
</evidence>
<dbReference type="Pfam" id="PF00135">
    <property type="entry name" value="COesterase"/>
    <property type="match status" value="1"/>
</dbReference>
<dbReference type="GO" id="GO:0016787">
    <property type="term" value="F:hydrolase activity"/>
    <property type="evidence" value="ECO:0007669"/>
    <property type="project" value="InterPro"/>
</dbReference>